<feature type="region of interest" description="Disordered" evidence="7">
    <location>
        <begin position="632"/>
        <end position="651"/>
    </location>
</feature>
<feature type="domain" description="Myb-like" evidence="8">
    <location>
        <begin position="140"/>
        <end position="190"/>
    </location>
</feature>
<comment type="subcellular location">
    <subcellularLocation>
        <location evidence="1">Nucleus</location>
    </subcellularLocation>
</comment>
<feature type="region of interest" description="Disordered" evidence="7">
    <location>
        <begin position="275"/>
        <end position="304"/>
    </location>
</feature>
<evidence type="ECO:0000259" key="9">
    <source>
        <dbReference type="PROSITE" id="PS51293"/>
    </source>
</evidence>
<dbReference type="EMBL" id="JABFUD020000011">
    <property type="protein sequence ID" value="KAI5073204.1"/>
    <property type="molecule type" value="Genomic_DNA"/>
</dbReference>
<dbReference type="PROSITE" id="PS51293">
    <property type="entry name" value="SANT"/>
    <property type="match status" value="1"/>
</dbReference>
<dbReference type="InterPro" id="IPR001005">
    <property type="entry name" value="SANT/Myb"/>
</dbReference>
<evidence type="ECO:0000313" key="12">
    <source>
        <dbReference type="Proteomes" id="UP000886520"/>
    </source>
</evidence>
<dbReference type="GO" id="GO:0000978">
    <property type="term" value="F:RNA polymerase II cis-regulatory region sequence-specific DNA binding"/>
    <property type="evidence" value="ECO:0007669"/>
    <property type="project" value="TreeGrafter"/>
</dbReference>
<keyword evidence="12" id="KW-1185">Reference proteome</keyword>
<dbReference type="GO" id="GO:0005634">
    <property type="term" value="C:nucleus"/>
    <property type="evidence" value="ECO:0007669"/>
    <property type="project" value="UniProtKB-SubCell"/>
</dbReference>
<proteinExistence type="predicted"/>
<dbReference type="SMART" id="SM00717">
    <property type="entry name" value="SANT"/>
    <property type="match status" value="3"/>
</dbReference>
<dbReference type="FunFam" id="1.10.10.60:FF:000324">
    <property type="entry name" value="Transcription factor MYB3R-2"/>
    <property type="match status" value="1"/>
</dbReference>
<dbReference type="OrthoDB" id="2143914at2759"/>
<dbReference type="FunFam" id="1.10.10.60:FF:000016">
    <property type="entry name" value="Transcriptional activator Myb isoform A"/>
    <property type="match status" value="1"/>
</dbReference>
<dbReference type="GO" id="GO:0000981">
    <property type="term" value="F:DNA-binding transcription factor activity, RNA polymerase II-specific"/>
    <property type="evidence" value="ECO:0007669"/>
    <property type="project" value="TreeGrafter"/>
</dbReference>
<evidence type="ECO:0000256" key="3">
    <source>
        <dbReference type="ARBA" id="ARBA00023015"/>
    </source>
</evidence>
<comment type="caution">
    <text evidence="11">The sequence shown here is derived from an EMBL/GenBank/DDBJ whole genome shotgun (WGS) entry which is preliminary data.</text>
</comment>
<evidence type="ECO:0000256" key="6">
    <source>
        <dbReference type="ARBA" id="ARBA00023242"/>
    </source>
</evidence>
<dbReference type="PANTHER" id="PTHR45614">
    <property type="entry name" value="MYB PROTEIN-RELATED"/>
    <property type="match status" value="1"/>
</dbReference>
<keyword evidence="5" id="KW-0804">Transcription</keyword>
<organism evidence="11 12">
    <name type="scientific">Adiantum capillus-veneris</name>
    <name type="common">Maidenhair fern</name>
    <dbReference type="NCBI Taxonomy" id="13818"/>
    <lineage>
        <taxon>Eukaryota</taxon>
        <taxon>Viridiplantae</taxon>
        <taxon>Streptophyta</taxon>
        <taxon>Embryophyta</taxon>
        <taxon>Tracheophyta</taxon>
        <taxon>Polypodiopsida</taxon>
        <taxon>Polypodiidae</taxon>
        <taxon>Polypodiales</taxon>
        <taxon>Pteridineae</taxon>
        <taxon>Pteridaceae</taxon>
        <taxon>Vittarioideae</taxon>
        <taxon>Adiantum</taxon>
    </lineage>
</organism>
<evidence type="ECO:0000259" key="10">
    <source>
        <dbReference type="PROSITE" id="PS51294"/>
    </source>
</evidence>
<keyword evidence="2" id="KW-0677">Repeat</keyword>
<feature type="domain" description="Myb-like" evidence="8">
    <location>
        <begin position="36"/>
        <end position="87"/>
    </location>
</feature>
<feature type="region of interest" description="Disordered" evidence="7">
    <location>
        <begin position="693"/>
        <end position="713"/>
    </location>
</feature>
<evidence type="ECO:0000256" key="7">
    <source>
        <dbReference type="SAM" id="MobiDB-lite"/>
    </source>
</evidence>
<dbReference type="Proteomes" id="UP000886520">
    <property type="component" value="Chromosome 11"/>
</dbReference>
<dbReference type="InterPro" id="IPR009057">
    <property type="entry name" value="Homeodomain-like_sf"/>
</dbReference>
<feature type="domain" description="HTH myb-type" evidence="10">
    <location>
        <begin position="88"/>
        <end position="143"/>
    </location>
</feature>
<dbReference type="FunFam" id="1.10.10.60:FF:000010">
    <property type="entry name" value="Transcriptional activator Myb isoform A"/>
    <property type="match status" value="1"/>
</dbReference>
<feature type="domain" description="HTH myb-type" evidence="10">
    <location>
        <begin position="41"/>
        <end position="87"/>
    </location>
</feature>
<keyword evidence="4" id="KW-0238">DNA-binding</keyword>
<dbReference type="PANTHER" id="PTHR45614:SF232">
    <property type="entry name" value="TRANSCRIPTION FACTOR MYB3R-2"/>
    <property type="match status" value="1"/>
</dbReference>
<evidence type="ECO:0000313" key="11">
    <source>
        <dbReference type="EMBL" id="KAI5073204.1"/>
    </source>
</evidence>
<dbReference type="Gene3D" id="1.10.10.60">
    <property type="entry name" value="Homeodomain-like"/>
    <property type="match status" value="3"/>
</dbReference>
<feature type="compositionally biased region" description="Polar residues" evidence="7">
    <location>
        <begin position="276"/>
        <end position="287"/>
    </location>
</feature>
<accession>A0A9D4USC7</accession>
<keyword evidence="3" id="KW-0805">Transcription regulation</keyword>
<name>A0A9D4USC7_ADICA</name>
<dbReference type="SUPFAM" id="SSF46689">
    <property type="entry name" value="Homeodomain-like"/>
    <property type="match status" value="2"/>
</dbReference>
<feature type="region of interest" description="Disordered" evidence="7">
    <location>
        <begin position="23"/>
        <end position="48"/>
    </location>
</feature>
<feature type="domain" description="SANT" evidence="9">
    <location>
        <begin position="143"/>
        <end position="178"/>
    </location>
</feature>
<dbReference type="Pfam" id="PF00249">
    <property type="entry name" value="Myb_DNA-binding"/>
    <property type="match status" value="3"/>
</dbReference>
<gene>
    <name evidence="11" type="ORF">GOP47_0011217</name>
</gene>
<evidence type="ECO:0000256" key="5">
    <source>
        <dbReference type="ARBA" id="ARBA00023163"/>
    </source>
</evidence>
<keyword evidence="6" id="KW-0539">Nucleus</keyword>
<reference evidence="11" key="1">
    <citation type="submission" date="2021-01" db="EMBL/GenBank/DDBJ databases">
        <title>Adiantum capillus-veneris genome.</title>
        <authorList>
            <person name="Fang Y."/>
            <person name="Liao Q."/>
        </authorList>
    </citation>
    <scope>NUCLEOTIDE SEQUENCE</scope>
    <source>
        <strain evidence="11">H3</strain>
        <tissue evidence="11">Leaf</tissue>
    </source>
</reference>
<dbReference type="InterPro" id="IPR017884">
    <property type="entry name" value="SANT_dom"/>
</dbReference>
<evidence type="ECO:0000256" key="2">
    <source>
        <dbReference type="ARBA" id="ARBA00022737"/>
    </source>
</evidence>
<dbReference type="AlphaFoldDB" id="A0A9D4USC7"/>
<sequence length="997" mass="109664">MITKKRPAPSCSSISDCSDNGVLSLPPVQGRTGGPTRKSAKGGWTPEEDETLRRAVQCYNGKNWKKIAEYFPDRTDVQCLHRWQKVLNPDLVKGPWTKEEDDKIVELVDKFGAKKWSVIAQSLPGRIGKQCRERWHNHLNPNIKKDAWTPQEELALVQAHAIYGNKWAEIAKFLPGRTDNAIKNHWNSSIKKKLDTFFVGGRLKLSLDPAISQHMLLNTTDNVTIEQQNMSVDFENEFVNRQMHSNMCSQSESSCSYMQYQPGALDMVHNVEHSMDGTSKPRQLQSHRGSEEQPFGHTETDQGQLYGLDDSLYLQFQSEKRQDHVDQQGLVSQLSQEQSICAMEMEKQGRREPLNSNEFYSMEVEGGGSPMQCGSPTGSSNCCVASAGQSFSLPSVSPVNSATHFSTPLRTPLNSLKRKIYLSKMSTCNVRDDLCIHATDSLQITDIPITEDPEDFCESKFPPNSCDIVPKVRDISKVTDVSEVDPLSQALGLEEVELVDWQDDQGELDSDMVSAESESLFYEPPKFPNLELPFTNYDVMSCGYVQQAYSPLGVRQMFVSAVNCSTPSKSPWDSPGAEGSPQAVLRIAARSFGGTPSILKKRQRETFTPVHETSCLQKSATPKNFSILGPYKIEPSDMSSGDAGPSDSRALGDKTMLVSPAYCVKTKGPVYSASGGKDSKPGVSSSRRGIQLTAQDSENGSNCGVGVSTRDRNQWPDFKQEESVQNLTNGTDKEFRHLRISDPVVKTEIPSVLSEQDINRQQVHSPFVENCREGKNLPSSCSSKLTFSNGLGACDSLSHRRTACKSSLSIIVPISCEKKVDPNMAIPKSGNVAAITPHKEFLNTISEWDSLNLALCSPLVNWKSPNCCGSLSTQRQGSCNLIEDFSGLYGEEYGADALSLMQQLSQQTAAAYREAERILSCDGRDVGAGEASLVNGKENVIAVDKQMMDVGICSPGALLVDTSPWSITPGNGESSHLIYPNCSDVPSPSLHLLRGCR</sequence>
<evidence type="ECO:0000259" key="8">
    <source>
        <dbReference type="PROSITE" id="PS50090"/>
    </source>
</evidence>
<evidence type="ECO:0000256" key="1">
    <source>
        <dbReference type="ARBA" id="ARBA00004123"/>
    </source>
</evidence>
<dbReference type="PROSITE" id="PS50090">
    <property type="entry name" value="MYB_LIKE"/>
    <property type="match status" value="3"/>
</dbReference>
<dbReference type="CDD" id="cd00167">
    <property type="entry name" value="SANT"/>
    <property type="match status" value="3"/>
</dbReference>
<feature type="domain" description="Myb-like" evidence="8">
    <location>
        <begin position="88"/>
        <end position="139"/>
    </location>
</feature>
<dbReference type="InterPro" id="IPR017930">
    <property type="entry name" value="Myb_dom"/>
</dbReference>
<feature type="compositionally biased region" description="Polar residues" evidence="7">
    <location>
        <begin position="693"/>
        <end position="702"/>
    </location>
</feature>
<feature type="domain" description="HTH myb-type" evidence="10">
    <location>
        <begin position="144"/>
        <end position="194"/>
    </location>
</feature>
<evidence type="ECO:0000256" key="4">
    <source>
        <dbReference type="ARBA" id="ARBA00023125"/>
    </source>
</evidence>
<protein>
    <submittedName>
        <fullName evidence="11">Uncharacterized protein</fullName>
    </submittedName>
</protein>
<dbReference type="PROSITE" id="PS51294">
    <property type="entry name" value="HTH_MYB"/>
    <property type="match status" value="3"/>
</dbReference>
<dbReference type="InterPro" id="IPR050560">
    <property type="entry name" value="MYB_TF"/>
</dbReference>